<dbReference type="Pfam" id="PF00831">
    <property type="entry name" value="Ribosomal_L29"/>
    <property type="match status" value="1"/>
</dbReference>
<evidence type="ECO:0000313" key="7">
    <source>
        <dbReference type="EMBL" id="OOZ39794.1"/>
    </source>
</evidence>
<dbReference type="PANTHER" id="PTHR10916">
    <property type="entry name" value="60S RIBOSOMAL PROTEIN L35/50S RIBOSOMAL PROTEIN L29"/>
    <property type="match status" value="1"/>
</dbReference>
<protein>
    <recommendedName>
        <fullName evidence="4 5">Large ribosomal subunit protein uL29</fullName>
    </recommendedName>
</protein>
<keyword evidence="8" id="KW-1185">Reference proteome</keyword>
<dbReference type="Proteomes" id="UP000191110">
    <property type="component" value="Unassembled WGS sequence"/>
</dbReference>
<keyword evidence="3 5" id="KW-0687">Ribonucleoprotein</keyword>
<dbReference type="InterPro" id="IPR050063">
    <property type="entry name" value="Ribosomal_protein_uL29"/>
</dbReference>
<keyword evidence="2 5" id="KW-0689">Ribosomal protein</keyword>
<evidence type="ECO:0000256" key="3">
    <source>
        <dbReference type="ARBA" id="ARBA00023274"/>
    </source>
</evidence>
<evidence type="ECO:0000313" key="8">
    <source>
        <dbReference type="Proteomes" id="UP000191110"/>
    </source>
</evidence>
<accession>A0A1T2L3Z6</accession>
<evidence type="ECO:0000256" key="6">
    <source>
        <dbReference type="SAM" id="MobiDB-lite"/>
    </source>
</evidence>
<evidence type="ECO:0000256" key="5">
    <source>
        <dbReference type="HAMAP-Rule" id="MF_00374"/>
    </source>
</evidence>
<comment type="caution">
    <text evidence="7">The sequence shown here is derived from an EMBL/GenBank/DDBJ whole genome shotgun (WGS) entry which is preliminary data.</text>
</comment>
<dbReference type="NCBIfam" id="TIGR00012">
    <property type="entry name" value="L29"/>
    <property type="match status" value="1"/>
</dbReference>
<evidence type="ECO:0000256" key="4">
    <source>
        <dbReference type="ARBA" id="ARBA00035204"/>
    </source>
</evidence>
<dbReference type="InterPro" id="IPR036049">
    <property type="entry name" value="Ribosomal_uL29_sf"/>
</dbReference>
<name>A0A1T2L3Z6_9GAMM</name>
<feature type="region of interest" description="Disordered" evidence="6">
    <location>
        <begin position="29"/>
        <end position="67"/>
    </location>
</feature>
<dbReference type="EMBL" id="MPRL01000041">
    <property type="protein sequence ID" value="OOZ39794.1"/>
    <property type="molecule type" value="Genomic_DNA"/>
</dbReference>
<dbReference type="RefSeq" id="WP_078483959.1">
    <property type="nucleotide sequence ID" value="NZ_MPRL01000041.1"/>
</dbReference>
<dbReference type="CDD" id="cd00427">
    <property type="entry name" value="Ribosomal_L29_HIP"/>
    <property type="match status" value="1"/>
</dbReference>
<dbReference type="AlphaFoldDB" id="A0A1T2L3Z6"/>
<organism evidence="7 8">
    <name type="scientific">Solemya pervernicosa gill symbiont</name>
    <dbReference type="NCBI Taxonomy" id="642797"/>
    <lineage>
        <taxon>Bacteria</taxon>
        <taxon>Pseudomonadati</taxon>
        <taxon>Pseudomonadota</taxon>
        <taxon>Gammaproteobacteria</taxon>
        <taxon>sulfur-oxidizing symbionts</taxon>
    </lineage>
</organism>
<dbReference type="HAMAP" id="MF_00374">
    <property type="entry name" value="Ribosomal_uL29"/>
    <property type="match status" value="1"/>
</dbReference>
<feature type="compositionally biased region" description="Basic and acidic residues" evidence="6">
    <location>
        <begin position="48"/>
        <end position="67"/>
    </location>
</feature>
<dbReference type="FunFam" id="1.10.287.310:FF:000001">
    <property type="entry name" value="50S ribosomal protein L29"/>
    <property type="match status" value="1"/>
</dbReference>
<evidence type="ECO:0000256" key="2">
    <source>
        <dbReference type="ARBA" id="ARBA00022980"/>
    </source>
</evidence>
<evidence type="ECO:0000256" key="1">
    <source>
        <dbReference type="ARBA" id="ARBA00009254"/>
    </source>
</evidence>
<dbReference type="GO" id="GO:0022625">
    <property type="term" value="C:cytosolic large ribosomal subunit"/>
    <property type="evidence" value="ECO:0007669"/>
    <property type="project" value="TreeGrafter"/>
</dbReference>
<comment type="similarity">
    <text evidence="1 5">Belongs to the universal ribosomal protein uL29 family.</text>
</comment>
<reference evidence="7 8" key="1">
    <citation type="submission" date="2016-11" db="EMBL/GenBank/DDBJ databases">
        <title>Mixed transmission modes and dynamic genome evolution in an obligate animal-bacterial symbiosis.</title>
        <authorList>
            <person name="Russell S.L."/>
            <person name="Corbett-Detig R.B."/>
            <person name="Cavanaugh C.M."/>
        </authorList>
    </citation>
    <scope>NUCLEOTIDE SEQUENCE [LARGE SCALE GENOMIC DNA]</scope>
    <source>
        <strain evidence="7">Sveles-Q1</strain>
    </source>
</reference>
<gene>
    <name evidence="5" type="primary">rpmC</name>
    <name evidence="7" type="ORF">BOW53_10090</name>
</gene>
<dbReference type="PANTHER" id="PTHR10916:SF0">
    <property type="entry name" value="LARGE RIBOSOMAL SUBUNIT PROTEIN UL29C"/>
    <property type="match status" value="1"/>
</dbReference>
<dbReference type="SUPFAM" id="SSF46561">
    <property type="entry name" value="Ribosomal protein L29 (L29p)"/>
    <property type="match status" value="1"/>
</dbReference>
<dbReference type="InterPro" id="IPR001854">
    <property type="entry name" value="Ribosomal_uL29"/>
</dbReference>
<dbReference type="GO" id="GO:0003735">
    <property type="term" value="F:structural constituent of ribosome"/>
    <property type="evidence" value="ECO:0007669"/>
    <property type="project" value="InterPro"/>
</dbReference>
<proteinExistence type="inferred from homology"/>
<sequence>MSANELRSKGVDELNQDLLELRREQFNLRMQQGTGQSPRPHLFKKNRRDISRIKTVLNEKKRAGDAS</sequence>
<dbReference type="Gene3D" id="1.10.287.310">
    <property type="match status" value="1"/>
</dbReference>
<dbReference type="GO" id="GO:0006412">
    <property type="term" value="P:translation"/>
    <property type="evidence" value="ECO:0007669"/>
    <property type="project" value="UniProtKB-UniRule"/>
</dbReference>
<dbReference type="OrthoDB" id="9815192at2"/>